<gene>
    <name evidence="1" type="ORF">Vafri_4795</name>
</gene>
<evidence type="ECO:0000313" key="2">
    <source>
        <dbReference type="Proteomes" id="UP000747399"/>
    </source>
</evidence>
<accession>A0A8J4AWY7</accession>
<protein>
    <submittedName>
        <fullName evidence="1">Uncharacterized protein</fullName>
    </submittedName>
</protein>
<proteinExistence type="predicted"/>
<evidence type="ECO:0000313" key="1">
    <source>
        <dbReference type="EMBL" id="GIL48099.1"/>
    </source>
</evidence>
<dbReference type="EMBL" id="BNCO01000005">
    <property type="protein sequence ID" value="GIL48099.1"/>
    <property type="molecule type" value="Genomic_DNA"/>
</dbReference>
<sequence>MRVNGSMLLLIGVVGVCELQRGKRTYSPGLSPFAGVSCLFGCVRYMYVPCPLSLVPCPLSLVPCPLSLVPCPLSLVPCPLSLVPCPLSLVPCPLSLVPCPLSLVPCPLSLVPCPLSPHSFFSTYRTAILGTWILWPVISMARACTICPPACGASSPFIFPCLRSLLPAPRMASPHLLVPLSLPPT</sequence>
<keyword evidence="2" id="KW-1185">Reference proteome</keyword>
<dbReference type="Proteomes" id="UP000747399">
    <property type="component" value="Unassembled WGS sequence"/>
</dbReference>
<dbReference type="AlphaFoldDB" id="A0A8J4AWY7"/>
<comment type="caution">
    <text evidence="1">The sequence shown here is derived from an EMBL/GenBank/DDBJ whole genome shotgun (WGS) entry which is preliminary data.</text>
</comment>
<reference evidence="1" key="1">
    <citation type="journal article" date="2021" name="Proc. Natl. Acad. Sci. U.S.A.">
        <title>Three genomes in the algal genus Volvox reveal the fate of a haploid sex-determining region after a transition to homothallism.</title>
        <authorList>
            <person name="Yamamoto K."/>
            <person name="Hamaji T."/>
            <person name="Kawai-Toyooka H."/>
            <person name="Matsuzaki R."/>
            <person name="Takahashi F."/>
            <person name="Nishimura Y."/>
            <person name="Kawachi M."/>
            <person name="Noguchi H."/>
            <person name="Minakuchi Y."/>
            <person name="Umen J.G."/>
            <person name="Toyoda A."/>
            <person name="Nozaki H."/>
        </authorList>
    </citation>
    <scope>NUCLEOTIDE SEQUENCE</scope>
    <source>
        <strain evidence="1">NIES-3780</strain>
    </source>
</reference>
<name>A0A8J4AWY7_9CHLO</name>
<organism evidence="1 2">
    <name type="scientific">Volvox africanus</name>
    <dbReference type="NCBI Taxonomy" id="51714"/>
    <lineage>
        <taxon>Eukaryota</taxon>
        <taxon>Viridiplantae</taxon>
        <taxon>Chlorophyta</taxon>
        <taxon>core chlorophytes</taxon>
        <taxon>Chlorophyceae</taxon>
        <taxon>CS clade</taxon>
        <taxon>Chlamydomonadales</taxon>
        <taxon>Volvocaceae</taxon>
        <taxon>Volvox</taxon>
    </lineage>
</organism>